<evidence type="ECO:0008006" key="4">
    <source>
        <dbReference type="Google" id="ProtNLM"/>
    </source>
</evidence>
<name>A0A4Z1NLK7_9PEZI</name>
<dbReference type="OrthoDB" id="3917325at2759"/>
<reference evidence="2 3" key="1">
    <citation type="submission" date="2019-04" db="EMBL/GenBank/DDBJ databases">
        <title>High contiguity whole genome sequence and gene annotation resource for two Venturia nashicola isolates.</title>
        <authorList>
            <person name="Prokchorchik M."/>
            <person name="Won K."/>
            <person name="Lee Y."/>
            <person name="Choi E.D."/>
            <person name="Segonzac C."/>
            <person name="Sohn K.H."/>
        </authorList>
    </citation>
    <scope>NUCLEOTIDE SEQUENCE [LARGE SCALE GENOMIC DNA]</scope>
    <source>
        <strain evidence="2 3">PRI2</strain>
    </source>
</reference>
<gene>
    <name evidence="2" type="ORF">E6O75_ATG08844</name>
</gene>
<accession>A0A4Z1NLK7</accession>
<comment type="caution">
    <text evidence="2">The sequence shown here is derived from an EMBL/GenBank/DDBJ whole genome shotgun (WGS) entry which is preliminary data.</text>
</comment>
<dbReference type="Proteomes" id="UP000298493">
    <property type="component" value="Unassembled WGS sequence"/>
</dbReference>
<proteinExistence type="predicted"/>
<dbReference type="EMBL" id="SNSC02000022">
    <property type="protein sequence ID" value="TID14698.1"/>
    <property type="molecule type" value="Genomic_DNA"/>
</dbReference>
<protein>
    <recommendedName>
        <fullName evidence="4">BED-type domain-containing protein</fullName>
    </recommendedName>
</protein>
<feature type="region of interest" description="Disordered" evidence="1">
    <location>
        <begin position="87"/>
        <end position="116"/>
    </location>
</feature>
<evidence type="ECO:0000256" key="1">
    <source>
        <dbReference type="SAM" id="MobiDB-lite"/>
    </source>
</evidence>
<dbReference type="AlphaFoldDB" id="A0A4Z1NLK7"/>
<sequence>MPPKGSRPNFIGKDPIWAEVTTRPSGKTNPLVICNHCQKEWTSSAPTRIRQHLTTCPSLPEQLWDEFQPQLRYPGLQLLDPQALPLPPGVRPVVPGPPRKRKAAKMEPECNAPEDEKDALDRECAEWIFGTGLPLETVDHPLFKKFMRTLRPDYDTPPGWKLGDVISKGGSGGIAGSLADILRNQESAFGDEAERNGHG</sequence>
<organism evidence="2 3">
    <name type="scientific">Venturia nashicola</name>
    <dbReference type="NCBI Taxonomy" id="86259"/>
    <lineage>
        <taxon>Eukaryota</taxon>
        <taxon>Fungi</taxon>
        <taxon>Dikarya</taxon>
        <taxon>Ascomycota</taxon>
        <taxon>Pezizomycotina</taxon>
        <taxon>Dothideomycetes</taxon>
        <taxon>Pleosporomycetidae</taxon>
        <taxon>Venturiales</taxon>
        <taxon>Venturiaceae</taxon>
        <taxon>Venturia</taxon>
    </lineage>
</organism>
<feature type="compositionally biased region" description="Pro residues" evidence="1">
    <location>
        <begin position="87"/>
        <end position="97"/>
    </location>
</feature>
<evidence type="ECO:0000313" key="3">
    <source>
        <dbReference type="Proteomes" id="UP000298493"/>
    </source>
</evidence>
<keyword evidence="3" id="KW-1185">Reference proteome</keyword>
<evidence type="ECO:0000313" key="2">
    <source>
        <dbReference type="EMBL" id="TID14698.1"/>
    </source>
</evidence>
<dbReference type="STRING" id="86259.A0A4Z1NLK7"/>